<evidence type="ECO:0008006" key="4">
    <source>
        <dbReference type="Google" id="ProtNLM"/>
    </source>
</evidence>
<comment type="caution">
    <text evidence="2">The sequence shown here is derived from an EMBL/GenBank/DDBJ whole genome shotgun (WGS) entry which is preliminary data.</text>
</comment>
<sequence>MIKFMRVFVLMFNAGTENEGIHTIRKGDAENGKLRNTILMFESEDDATRYALMLEAQDFPTPTPEAIDAEEIQEFCESAGYDWEIIPENSNSLVTPPELNVEETDWQPDAEKYDSPEDSLDANQQSAEESELSNSELDKIRRKFEGLL</sequence>
<feature type="region of interest" description="Disordered" evidence="1">
    <location>
        <begin position="89"/>
        <end position="136"/>
    </location>
</feature>
<organism evidence="2 3">
    <name type="scientific">Nostoc linckia z8</name>
    <dbReference type="NCBI Taxonomy" id="1628746"/>
    <lineage>
        <taxon>Bacteria</taxon>
        <taxon>Bacillati</taxon>
        <taxon>Cyanobacteriota</taxon>
        <taxon>Cyanophyceae</taxon>
        <taxon>Nostocales</taxon>
        <taxon>Nostocaceae</taxon>
        <taxon>Nostoc</taxon>
    </lineage>
</organism>
<protein>
    <recommendedName>
        <fullName evidence="4">DUF3110 domain-containing protein</fullName>
    </recommendedName>
</protein>
<dbReference type="Proteomes" id="UP000222310">
    <property type="component" value="Unassembled WGS sequence"/>
</dbReference>
<feature type="compositionally biased region" description="Low complexity" evidence="1">
    <location>
        <begin position="122"/>
        <end position="135"/>
    </location>
</feature>
<dbReference type="AlphaFoldDB" id="A0A9Q5ZFT7"/>
<dbReference type="EMBL" id="LAHD01000008">
    <property type="protein sequence ID" value="PHK06309.1"/>
    <property type="molecule type" value="Genomic_DNA"/>
</dbReference>
<accession>A0A9Q5ZFT7</accession>
<evidence type="ECO:0000313" key="3">
    <source>
        <dbReference type="Proteomes" id="UP000222310"/>
    </source>
</evidence>
<dbReference type="Pfam" id="PF11360">
    <property type="entry name" value="DUF3110"/>
    <property type="match status" value="1"/>
</dbReference>
<gene>
    <name evidence="2" type="ORF">VF08_04525</name>
</gene>
<name>A0A9Q5ZFT7_NOSLI</name>
<evidence type="ECO:0000256" key="1">
    <source>
        <dbReference type="SAM" id="MobiDB-lite"/>
    </source>
</evidence>
<reference evidence="2 3" key="1">
    <citation type="submission" date="2015-02" db="EMBL/GenBank/DDBJ databases">
        <title>Nostoc linckia genome annotation.</title>
        <authorList>
            <person name="Zhou Z."/>
        </authorList>
    </citation>
    <scope>NUCLEOTIDE SEQUENCE [LARGE SCALE GENOMIC DNA]</scope>
    <source>
        <strain evidence="3">z8</strain>
    </source>
</reference>
<proteinExistence type="predicted"/>
<dbReference type="InterPro" id="IPR021503">
    <property type="entry name" value="DUF3110"/>
</dbReference>
<evidence type="ECO:0000313" key="2">
    <source>
        <dbReference type="EMBL" id="PHK06309.1"/>
    </source>
</evidence>